<protein>
    <submittedName>
        <fullName evidence="2 3">Uncharacterized protein</fullName>
    </submittedName>
</protein>
<evidence type="ECO:0000256" key="1">
    <source>
        <dbReference type="SAM" id="MobiDB-lite"/>
    </source>
</evidence>
<dbReference type="Gramene" id="KRH04584">
    <property type="protein sequence ID" value="KRH04584"/>
    <property type="gene ID" value="GLYMA_17G171600"/>
</dbReference>
<dbReference type="AlphaFoldDB" id="K7MM40"/>
<dbReference type="OrthoDB" id="1403417at2759"/>
<evidence type="ECO:0000313" key="3">
    <source>
        <dbReference type="EnsemblPlants" id="KRH04584"/>
    </source>
</evidence>
<dbReference type="EMBL" id="CM000850">
    <property type="protein sequence ID" value="KRH04586.1"/>
    <property type="molecule type" value="Genomic_DNA"/>
</dbReference>
<dbReference type="EnsemblPlants" id="KRH04586">
    <property type="protein sequence ID" value="KRH04586"/>
    <property type="gene ID" value="GLYMA_17G171600"/>
</dbReference>
<reference evidence="2" key="3">
    <citation type="submission" date="2018-07" db="EMBL/GenBank/DDBJ databases">
        <title>WGS assembly of Glycine max.</title>
        <authorList>
            <person name="Schmutz J."/>
            <person name="Cannon S."/>
            <person name="Schlueter J."/>
            <person name="Ma J."/>
            <person name="Mitros T."/>
            <person name="Nelson W."/>
            <person name="Hyten D."/>
            <person name="Song Q."/>
            <person name="Thelen J."/>
            <person name="Cheng J."/>
            <person name="Xu D."/>
            <person name="Hellsten U."/>
            <person name="May G."/>
            <person name="Yu Y."/>
            <person name="Sakurai T."/>
            <person name="Umezawa T."/>
            <person name="Bhattacharyya M."/>
            <person name="Sandhu D."/>
            <person name="Valliyodan B."/>
            <person name="Lindquist E."/>
            <person name="Peto M."/>
            <person name="Grant D."/>
            <person name="Shu S."/>
            <person name="Goodstein D."/>
            <person name="Barry K."/>
            <person name="Futrell-Griggs M."/>
            <person name="Abernathy B."/>
            <person name="Du J."/>
            <person name="Tian Z."/>
            <person name="Zhu L."/>
            <person name="Gill N."/>
            <person name="Joshi T."/>
            <person name="Libault M."/>
            <person name="Sethuraman A."/>
            <person name="Zhang X."/>
            <person name="Shinozaki K."/>
            <person name="Nguyen H."/>
            <person name="Wing R."/>
            <person name="Cregan P."/>
            <person name="Specht J."/>
            <person name="Grimwood J."/>
            <person name="Rokhsar D."/>
            <person name="Stacey G."/>
            <person name="Shoemaker R."/>
            <person name="Jackson S."/>
        </authorList>
    </citation>
    <scope>NUCLEOTIDE SEQUENCE</scope>
    <source>
        <tissue evidence="2">Callus</tissue>
    </source>
</reference>
<reference evidence="3" key="2">
    <citation type="submission" date="2018-02" db="UniProtKB">
        <authorList>
            <consortium name="EnsemblPlants"/>
        </authorList>
    </citation>
    <scope>IDENTIFICATION</scope>
    <source>
        <strain evidence="3">Williams 82</strain>
    </source>
</reference>
<name>K7MM40_SOYBN</name>
<dbReference type="GeneID" id="102666361"/>
<evidence type="ECO:0000313" key="4">
    <source>
        <dbReference type="Proteomes" id="UP000008827"/>
    </source>
</evidence>
<dbReference type="EnsemblPlants" id="KRH04585">
    <property type="protein sequence ID" value="KRH04585"/>
    <property type="gene ID" value="GLYMA_17G171600"/>
</dbReference>
<proteinExistence type="predicted"/>
<dbReference type="PANTHER" id="PTHR12433:SF12">
    <property type="entry name" value="MEDIATOR OF RNA POLYMERASE II TRANSCRIPTION SUBUNIT 25"/>
    <property type="match status" value="1"/>
</dbReference>
<dbReference type="Proteomes" id="UP000008827">
    <property type="component" value="Chromosome 17"/>
</dbReference>
<dbReference type="EnsemblPlants" id="KRH04584">
    <property type="protein sequence ID" value="KRH04584"/>
    <property type="gene ID" value="GLYMA_17G171600"/>
</dbReference>
<evidence type="ECO:0000313" key="2">
    <source>
        <dbReference type="EMBL" id="KRH04586.1"/>
    </source>
</evidence>
<accession>K7MM40</accession>
<feature type="region of interest" description="Disordered" evidence="1">
    <location>
        <begin position="1"/>
        <end position="41"/>
    </location>
</feature>
<dbReference type="EMBL" id="CM000850">
    <property type="protein sequence ID" value="KRH04585.1"/>
    <property type="molecule type" value="Genomic_DNA"/>
</dbReference>
<dbReference type="STRING" id="3847.K7MM40"/>
<dbReference type="PaxDb" id="3847-GLYMA17G19084.2"/>
<dbReference type="Gramene" id="KRH04585">
    <property type="protein sequence ID" value="KRH04585"/>
    <property type="gene ID" value="GLYMA_17G171600"/>
</dbReference>
<dbReference type="EMBL" id="CM000850">
    <property type="protein sequence ID" value="KRH04584.1"/>
    <property type="molecule type" value="Genomic_DNA"/>
</dbReference>
<dbReference type="PANTHER" id="PTHR12433">
    <property type="entry name" value="MEDIATOR OF RNA POLYMERASE II TRANSCRIPTION SUBUNIT 25"/>
    <property type="match status" value="1"/>
</dbReference>
<gene>
    <name evidence="3" type="primary">LOC102666361</name>
    <name evidence="2" type="ORF">GLYMA_17G171600</name>
</gene>
<reference evidence="2 3" key="1">
    <citation type="journal article" date="2010" name="Nature">
        <title>Genome sequence of the palaeopolyploid soybean.</title>
        <authorList>
            <person name="Schmutz J."/>
            <person name="Cannon S.B."/>
            <person name="Schlueter J."/>
            <person name="Ma J."/>
            <person name="Mitros T."/>
            <person name="Nelson W."/>
            <person name="Hyten D.L."/>
            <person name="Song Q."/>
            <person name="Thelen J.J."/>
            <person name="Cheng J."/>
            <person name="Xu D."/>
            <person name="Hellsten U."/>
            <person name="May G.D."/>
            <person name="Yu Y."/>
            <person name="Sakurai T."/>
            <person name="Umezawa T."/>
            <person name="Bhattacharyya M.K."/>
            <person name="Sandhu D."/>
            <person name="Valliyodan B."/>
            <person name="Lindquist E."/>
            <person name="Peto M."/>
            <person name="Grant D."/>
            <person name="Shu S."/>
            <person name="Goodstein D."/>
            <person name="Barry K."/>
            <person name="Futrell-Griggs M."/>
            <person name="Abernathy B."/>
            <person name="Du J."/>
            <person name="Tian Z."/>
            <person name="Zhu L."/>
            <person name="Gill N."/>
            <person name="Joshi T."/>
            <person name="Libault M."/>
            <person name="Sethuraman A."/>
            <person name="Zhang X.-C."/>
            <person name="Shinozaki K."/>
            <person name="Nguyen H.T."/>
            <person name="Wing R.A."/>
            <person name="Cregan P."/>
            <person name="Specht J."/>
            <person name="Grimwood J."/>
            <person name="Rokhsar D."/>
            <person name="Stacey G."/>
            <person name="Shoemaker R.C."/>
            <person name="Jackson S.A."/>
        </authorList>
    </citation>
    <scope>NUCLEOTIDE SEQUENCE</scope>
    <source>
        <strain evidence="3">cv. Williams 82</strain>
        <tissue evidence="2">Callus</tissue>
    </source>
</reference>
<dbReference type="KEGG" id="gmx:102666361"/>
<dbReference type="Gramene" id="KRH04586">
    <property type="protein sequence ID" value="KRH04586"/>
    <property type="gene ID" value="GLYMA_17G171600"/>
</dbReference>
<keyword evidence="4" id="KW-1185">Reference proteome</keyword>
<dbReference type="HOGENOM" id="CLU_1130732_0_0_1"/>
<sequence length="246" mass="28217">MALREQTKEGVQNVRPESKSILSPLIPQTKTDEEHVPSPNDSLPMNVYHNVMAQFQSCPSRSLQVLPYDSSSRSSHQQFPRYLPFQMTRINPQGIPPAMMPQYNKGHLWPHPPTLTDFPKFVHAWEGTLVGRTHSYRDSLNQARAVRRPTSPVRLTAEWRPSLDIVIFIPTNAINYTIMTYGGPIDYVLFHITHFDNFNLHNHMRSKNLCAKILLPYQTIILSLTDSKYHFLGAIFHGDMVFVLPA</sequence>
<dbReference type="RefSeq" id="XP_006600953.1">
    <property type="nucleotide sequence ID" value="XM_006600890.3"/>
</dbReference>
<organism evidence="2">
    <name type="scientific">Glycine max</name>
    <name type="common">Soybean</name>
    <name type="synonym">Glycine hispida</name>
    <dbReference type="NCBI Taxonomy" id="3847"/>
    <lineage>
        <taxon>Eukaryota</taxon>
        <taxon>Viridiplantae</taxon>
        <taxon>Streptophyta</taxon>
        <taxon>Embryophyta</taxon>
        <taxon>Tracheophyta</taxon>
        <taxon>Spermatophyta</taxon>
        <taxon>Magnoliopsida</taxon>
        <taxon>eudicotyledons</taxon>
        <taxon>Gunneridae</taxon>
        <taxon>Pentapetalae</taxon>
        <taxon>rosids</taxon>
        <taxon>fabids</taxon>
        <taxon>Fabales</taxon>
        <taxon>Fabaceae</taxon>
        <taxon>Papilionoideae</taxon>
        <taxon>50 kb inversion clade</taxon>
        <taxon>NPAAA clade</taxon>
        <taxon>indigoferoid/millettioid clade</taxon>
        <taxon>Phaseoleae</taxon>
        <taxon>Glycine</taxon>
        <taxon>Glycine subgen. Soja</taxon>
    </lineage>
</organism>